<reference evidence="2" key="1">
    <citation type="submission" date="2020-08" db="EMBL/GenBank/DDBJ databases">
        <title>Genome public.</title>
        <authorList>
            <person name="Liu C."/>
            <person name="Sun Q."/>
        </authorList>
    </citation>
    <scope>NUCLEOTIDE SEQUENCE</scope>
    <source>
        <strain evidence="2">NSJ-33</strain>
    </source>
</reference>
<evidence type="ECO:0000313" key="3">
    <source>
        <dbReference type="Proteomes" id="UP000610760"/>
    </source>
</evidence>
<protein>
    <submittedName>
        <fullName evidence="2">TfoX/Sxy family protein</fullName>
    </submittedName>
</protein>
<dbReference type="PANTHER" id="PTHR36121">
    <property type="entry name" value="PROTEIN SXY"/>
    <property type="match status" value="1"/>
</dbReference>
<dbReference type="PANTHER" id="PTHR36121:SF1">
    <property type="entry name" value="PROTEIN SXY"/>
    <property type="match status" value="1"/>
</dbReference>
<comment type="caution">
    <text evidence="2">The sequence shown here is derived from an EMBL/GenBank/DDBJ whole genome shotgun (WGS) entry which is preliminary data.</text>
</comment>
<dbReference type="AlphaFoldDB" id="A0A926E3X4"/>
<dbReference type="Gene3D" id="1.10.150.20">
    <property type="entry name" value="5' to 3' exonuclease, C-terminal subdomain"/>
    <property type="match status" value="1"/>
</dbReference>
<gene>
    <name evidence="2" type="ORF">H8710_03110</name>
</gene>
<name>A0A926E3X4_9FIRM</name>
<keyword evidence="3" id="KW-1185">Reference proteome</keyword>
<feature type="domain" description="TfoX C-terminal" evidence="1">
    <location>
        <begin position="3"/>
        <end position="79"/>
    </location>
</feature>
<sequence length="84" mass="9472">MEGLTKLVNIGKTLEGQLKTVGIQTEAQLREAGSRKAWLRIKAVDSSACYNRLCALEGALRGIRWHDLPDRVKKDLKAFYQSQK</sequence>
<dbReference type="EMBL" id="JACRSV010000001">
    <property type="protein sequence ID" value="MBC8559055.1"/>
    <property type="molecule type" value="Genomic_DNA"/>
</dbReference>
<accession>A0A926E3X4</accession>
<dbReference type="Proteomes" id="UP000610760">
    <property type="component" value="Unassembled WGS sequence"/>
</dbReference>
<dbReference type="InterPro" id="IPR007077">
    <property type="entry name" value="TfoX_C"/>
</dbReference>
<dbReference type="InterPro" id="IPR047525">
    <property type="entry name" value="TfoX-like"/>
</dbReference>
<evidence type="ECO:0000259" key="1">
    <source>
        <dbReference type="Pfam" id="PF04994"/>
    </source>
</evidence>
<organism evidence="2 3">
    <name type="scientific">Fumia xinanensis</name>
    <dbReference type="NCBI Taxonomy" id="2763659"/>
    <lineage>
        <taxon>Bacteria</taxon>
        <taxon>Bacillati</taxon>
        <taxon>Bacillota</taxon>
        <taxon>Clostridia</taxon>
        <taxon>Eubacteriales</taxon>
        <taxon>Oscillospiraceae</taxon>
        <taxon>Fumia</taxon>
    </lineage>
</organism>
<proteinExistence type="predicted"/>
<evidence type="ECO:0000313" key="2">
    <source>
        <dbReference type="EMBL" id="MBC8559055.1"/>
    </source>
</evidence>
<dbReference type="Pfam" id="PF04994">
    <property type="entry name" value="TfoX_C"/>
    <property type="match status" value="1"/>
</dbReference>